<reference evidence="2" key="1">
    <citation type="journal article" date="2023" name="G3 (Bethesda)">
        <title>Genome assembly and association tests identify interacting loci associated with vigor, precocity, and sex in interspecific pistachio rootstocks.</title>
        <authorList>
            <person name="Palmer W."/>
            <person name="Jacygrad E."/>
            <person name="Sagayaradj S."/>
            <person name="Cavanaugh K."/>
            <person name="Han R."/>
            <person name="Bertier L."/>
            <person name="Beede B."/>
            <person name="Kafkas S."/>
            <person name="Golino D."/>
            <person name="Preece J."/>
            <person name="Michelmore R."/>
        </authorList>
    </citation>
    <scope>NUCLEOTIDE SEQUENCE [LARGE SCALE GENOMIC DNA]</scope>
</reference>
<gene>
    <name evidence="1" type="ORF">Patl1_15495</name>
</gene>
<sequence length="122" mass="14748">MHHFWMNCRDCRPRTCLLWCNRSTLFSTWFHDWFYFLQCLPSCGYHKKIRQQFALEENPCHDCLVHFCALCQEYHELQSPRFDMSLGWQGNVERQNRGVAMEATTSTVERWNEKIELMSSCE</sequence>
<keyword evidence="2" id="KW-1185">Reference proteome</keyword>
<organism evidence="1 2">
    <name type="scientific">Pistacia atlantica</name>
    <dbReference type="NCBI Taxonomy" id="434234"/>
    <lineage>
        <taxon>Eukaryota</taxon>
        <taxon>Viridiplantae</taxon>
        <taxon>Streptophyta</taxon>
        <taxon>Embryophyta</taxon>
        <taxon>Tracheophyta</taxon>
        <taxon>Spermatophyta</taxon>
        <taxon>Magnoliopsida</taxon>
        <taxon>eudicotyledons</taxon>
        <taxon>Gunneridae</taxon>
        <taxon>Pentapetalae</taxon>
        <taxon>rosids</taxon>
        <taxon>malvids</taxon>
        <taxon>Sapindales</taxon>
        <taxon>Anacardiaceae</taxon>
        <taxon>Pistacia</taxon>
    </lineage>
</organism>
<dbReference type="Proteomes" id="UP001164250">
    <property type="component" value="Chromosome 6"/>
</dbReference>
<comment type="caution">
    <text evidence="1">The sequence shown here is derived from an EMBL/GenBank/DDBJ whole genome shotgun (WGS) entry which is preliminary data.</text>
</comment>
<proteinExistence type="predicted"/>
<dbReference type="EMBL" id="CM047902">
    <property type="protein sequence ID" value="KAJ0095019.1"/>
    <property type="molecule type" value="Genomic_DNA"/>
</dbReference>
<protein>
    <submittedName>
        <fullName evidence="1">Uncharacterized protein</fullName>
    </submittedName>
</protein>
<evidence type="ECO:0000313" key="2">
    <source>
        <dbReference type="Proteomes" id="UP001164250"/>
    </source>
</evidence>
<name>A0ACC1B7U1_9ROSI</name>
<evidence type="ECO:0000313" key="1">
    <source>
        <dbReference type="EMBL" id="KAJ0095019.1"/>
    </source>
</evidence>
<accession>A0ACC1B7U1</accession>